<feature type="chain" id="PRO_5033061206" description="Root cap" evidence="2">
    <location>
        <begin position="24"/>
        <end position="371"/>
    </location>
</feature>
<reference evidence="3" key="1">
    <citation type="submission" date="2019-11" db="EMBL/GenBank/DDBJ databases">
        <authorList>
            <person name="Liu Y."/>
            <person name="Hou J."/>
            <person name="Li T.-Q."/>
            <person name="Guan C.-H."/>
            <person name="Wu X."/>
            <person name="Wu H.-Z."/>
            <person name="Ling F."/>
            <person name="Zhang R."/>
            <person name="Shi X.-G."/>
            <person name="Ren J.-P."/>
            <person name="Chen E.-F."/>
            <person name="Sun J.-M."/>
        </authorList>
    </citation>
    <scope>NUCLEOTIDE SEQUENCE</scope>
    <source>
        <strain evidence="3">Adult_tree_wgs_1</strain>
        <tissue evidence="3">Leaves</tissue>
    </source>
</reference>
<sequence>MRNHVYVSVMIMIFITFGSMIDADPYSNPAAQGPAPPPPFGVSGKEFPPGSTSCPNCSPQNITCPSQCPSFKPSDPAAKACSIDCNSPTCEATCISRQPNCNGKGSGCGDPRFVGGDGIVFYFHGQTNQQFALVSDQNLQINARFIGHRPEGRKRDNTWIQALGLVFHDGPHHQSHTFTLASSTKVAQWDDNVDRLHFTYDDKSLIIGEGHLSNWDAPDGSGLFVERTAKVNSITVTLQNLVEISASVVPITREDDRIHKYQIPLSQDCFAHLEVQFRFFRMSESVEGVLGQTYRPDFQNPVKRGVAMPIMGGERNYMTSSLTSVDCDNCIFSLSDQYDSLVSKPLPLEEVTNTVKCSSMNDAGRGVVCRR</sequence>
<dbReference type="Pfam" id="PF06830">
    <property type="entry name" value="Root_cap"/>
    <property type="match status" value="1"/>
</dbReference>
<evidence type="ECO:0000313" key="4">
    <source>
        <dbReference type="Proteomes" id="UP000626092"/>
    </source>
</evidence>
<organism evidence="3 4">
    <name type="scientific">Rhododendron simsii</name>
    <name type="common">Sims's rhododendron</name>
    <dbReference type="NCBI Taxonomy" id="118357"/>
    <lineage>
        <taxon>Eukaryota</taxon>
        <taxon>Viridiplantae</taxon>
        <taxon>Streptophyta</taxon>
        <taxon>Embryophyta</taxon>
        <taxon>Tracheophyta</taxon>
        <taxon>Spermatophyta</taxon>
        <taxon>Magnoliopsida</taxon>
        <taxon>eudicotyledons</taxon>
        <taxon>Gunneridae</taxon>
        <taxon>Pentapetalae</taxon>
        <taxon>asterids</taxon>
        <taxon>Ericales</taxon>
        <taxon>Ericaceae</taxon>
        <taxon>Ericoideae</taxon>
        <taxon>Rhodoreae</taxon>
        <taxon>Rhododendron</taxon>
    </lineage>
</organism>
<evidence type="ECO:0000256" key="1">
    <source>
        <dbReference type="SAM" id="MobiDB-lite"/>
    </source>
</evidence>
<feature type="signal peptide" evidence="2">
    <location>
        <begin position="1"/>
        <end position="23"/>
    </location>
</feature>
<dbReference type="Proteomes" id="UP000626092">
    <property type="component" value="Unassembled WGS sequence"/>
</dbReference>
<dbReference type="AlphaFoldDB" id="A0A834LL26"/>
<keyword evidence="4" id="KW-1185">Reference proteome</keyword>
<proteinExistence type="predicted"/>
<protein>
    <recommendedName>
        <fullName evidence="5">Root cap</fullName>
    </recommendedName>
</protein>
<evidence type="ECO:0000256" key="2">
    <source>
        <dbReference type="SAM" id="SignalP"/>
    </source>
</evidence>
<dbReference type="InterPro" id="IPR009646">
    <property type="entry name" value="Root_cap"/>
</dbReference>
<name>A0A834LL26_RHOSS</name>
<comment type="caution">
    <text evidence="3">The sequence shown here is derived from an EMBL/GenBank/DDBJ whole genome shotgun (WGS) entry which is preliminary data.</text>
</comment>
<dbReference type="PANTHER" id="PTHR31656">
    <property type="entry name" value="ROOT CAP DOMAIN-CONTAINING PROTEIN"/>
    <property type="match status" value="1"/>
</dbReference>
<gene>
    <name evidence="3" type="ORF">RHSIM_Rhsim05G0127600</name>
</gene>
<evidence type="ECO:0008006" key="5">
    <source>
        <dbReference type="Google" id="ProtNLM"/>
    </source>
</evidence>
<dbReference type="OrthoDB" id="2012063at2759"/>
<keyword evidence="2" id="KW-0732">Signal</keyword>
<dbReference type="EMBL" id="WJXA01000005">
    <property type="protein sequence ID" value="KAF7143482.1"/>
    <property type="molecule type" value="Genomic_DNA"/>
</dbReference>
<accession>A0A834LL26</accession>
<evidence type="ECO:0000313" key="3">
    <source>
        <dbReference type="EMBL" id="KAF7143482.1"/>
    </source>
</evidence>
<feature type="region of interest" description="Disordered" evidence="1">
    <location>
        <begin position="28"/>
        <end position="47"/>
    </location>
</feature>